<feature type="region of interest" description="Disordered" evidence="7">
    <location>
        <begin position="482"/>
        <end position="508"/>
    </location>
</feature>
<dbReference type="CDD" id="cd00200">
    <property type="entry name" value="WD40"/>
    <property type="match status" value="1"/>
</dbReference>
<dbReference type="Proteomes" id="UP000007879">
    <property type="component" value="Unassembled WGS sequence"/>
</dbReference>
<dbReference type="EnsemblMetazoa" id="Aqu2.1.29083_001">
    <property type="protein sequence ID" value="Aqu2.1.29083_001"/>
    <property type="gene ID" value="Aqu2.1.29083"/>
</dbReference>
<dbReference type="InterPro" id="IPR036322">
    <property type="entry name" value="WD40_repeat_dom_sf"/>
</dbReference>
<evidence type="ECO:0000256" key="1">
    <source>
        <dbReference type="ARBA" id="ARBA00004496"/>
    </source>
</evidence>
<keyword evidence="11" id="KW-1185">Reference proteome</keyword>
<dbReference type="STRING" id="400682.A0A1X7UMU1"/>
<sequence>MASDTEAHYRLSTELLGHSGDVRAVCTFSFNETDYIVTASRDKTAMVWTRDDNKDFVLHKTLTHHTGYVSSLVSFVDEDEVLLVTGSQDCSILMHSIQDPLQQEPILKYSGHKGLISSLIYQNSFLISASWDSTVRIWNTGSNNDCIASVKGHEPAVWCLSGLYNFDCTNRFLSGGADKLIRLWSIDSSSSSATPTSSSPSCSCVCEYRGHSDVVRDVKVLSCDQFLSASNDCSIRLWNIHTGLCLKELFGHEAFIYSITLLPTGFASCGEDGTIRIWRDDKCIQVISLPCISVWCVTACGNGDIVSGSSDSTARVFTVDVMRSASERHLSTFHTQVEEFKMSRNKQSIDVSSLPKIATALLEPGKKTGDTKLVNNNGVAEVYQWDADILQWVKIGDAVGQADSKVHKGKEYDYVFDIEIDDGGQQMRKLKLPYNKSDDPYVAAEKFLQANNIPSWYLDQVAEFIMTNADVQHKSEGYSDPFTGGARYVPGQDATQNPSSSGNRFDPFTGASAYHPSTSHASSSPAPSKGSSASTNVHYPISMYQSYSSSSDYVEKIIGKLSEFSTTNSDECFLTPDELGSIKSFCMSLFNSPSQISLDHLSLLSRLLLNWPPPFLFPVLDVIRLSFLNKGCSQFLTTTPNFMQLLHDLSCGPTAQPKNQLLVLRIICNSFTSLEEWAPSNKEQIFVIINNLLESPGLGKNQQTSLAAVVINYSCYFGKARDRNEGIVDLVQIITKVLSTAGMSDEGVYGALISLGTLLSMKSEESVSIPPIVHSILATLLDSDITKISDCSLLLLESLNH</sequence>
<dbReference type="InterPro" id="IPR015943">
    <property type="entry name" value="WD40/YVTN_repeat-like_dom_sf"/>
</dbReference>
<evidence type="ECO:0000256" key="5">
    <source>
        <dbReference type="ARBA" id="ARBA00022737"/>
    </source>
</evidence>
<evidence type="ECO:0000313" key="10">
    <source>
        <dbReference type="EnsemblMetazoa" id="Aqu2.1.29083_001"/>
    </source>
</evidence>
<dbReference type="KEGG" id="aqu:105313091"/>
<dbReference type="GO" id="GO:0043161">
    <property type="term" value="P:proteasome-mediated ubiquitin-dependent protein catabolic process"/>
    <property type="evidence" value="ECO:0007669"/>
    <property type="project" value="TreeGrafter"/>
</dbReference>
<dbReference type="PANTHER" id="PTHR19849">
    <property type="entry name" value="PHOSPHOLIPASE A-2-ACTIVATING PROTEIN"/>
    <property type="match status" value="1"/>
</dbReference>
<dbReference type="PROSITE" id="PS51396">
    <property type="entry name" value="PUL"/>
    <property type="match status" value="1"/>
</dbReference>
<feature type="domain" description="PUL" evidence="9">
    <location>
        <begin position="537"/>
        <end position="798"/>
    </location>
</feature>
<evidence type="ECO:0000256" key="6">
    <source>
        <dbReference type="PROSITE-ProRule" id="PRU00221"/>
    </source>
</evidence>
<dbReference type="Pfam" id="PF08324">
    <property type="entry name" value="PUL"/>
    <property type="match status" value="1"/>
</dbReference>
<comment type="subcellular location">
    <subcellularLocation>
        <location evidence="1">Cytoplasm</location>
    </subcellularLocation>
</comment>
<evidence type="ECO:0008006" key="12">
    <source>
        <dbReference type="Google" id="ProtNLM"/>
    </source>
</evidence>
<evidence type="ECO:0000256" key="7">
    <source>
        <dbReference type="SAM" id="MobiDB-lite"/>
    </source>
</evidence>
<evidence type="ECO:0000259" key="9">
    <source>
        <dbReference type="PROSITE" id="PS51396"/>
    </source>
</evidence>
<keyword evidence="5" id="KW-0677">Repeat</keyword>
<dbReference type="PRINTS" id="PR00320">
    <property type="entry name" value="GPROTEINBRPT"/>
</dbReference>
<feature type="repeat" description="WD" evidence="6">
    <location>
        <begin position="208"/>
        <end position="248"/>
    </location>
</feature>
<dbReference type="InterPro" id="IPR015155">
    <property type="entry name" value="PFU"/>
</dbReference>
<proteinExistence type="inferred from homology"/>
<dbReference type="Gene3D" id="1.25.10.10">
    <property type="entry name" value="Leucine-rich Repeat Variant"/>
    <property type="match status" value="1"/>
</dbReference>
<keyword evidence="4 6" id="KW-0853">WD repeat</keyword>
<dbReference type="GO" id="GO:0005634">
    <property type="term" value="C:nucleus"/>
    <property type="evidence" value="ECO:0007669"/>
    <property type="project" value="TreeGrafter"/>
</dbReference>
<comment type="similarity">
    <text evidence="2">Belongs to the WD repeat PLAP family.</text>
</comment>
<evidence type="ECO:0000259" key="8">
    <source>
        <dbReference type="PROSITE" id="PS51394"/>
    </source>
</evidence>
<dbReference type="GO" id="GO:0010992">
    <property type="term" value="P:ubiquitin recycling"/>
    <property type="evidence" value="ECO:0007669"/>
    <property type="project" value="TreeGrafter"/>
</dbReference>
<dbReference type="Gene3D" id="3.10.20.870">
    <property type="entry name" value="PFU (PLAA family ubiquitin binding), C-terminal domain"/>
    <property type="match status" value="1"/>
</dbReference>
<evidence type="ECO:0000313" key="11">
    <source>
        <dbReference type="Proteomes" id="UP000007879"/>
    </source>
</evidence>
<evidence type="ECO:0000256" key="2">
    <source>
        <dbReference type="ARBA" id="ARBA00008495"/>
    </source>
</evidence>
<feature type="domain" description="PFU" evidence="8">
    <location>
        <begin position="384"/>
        <end position="479"/>
    </location>
</feature>
<keyword evidence="3" id="KW-0963">Cytoplasm</keyword>
<dbReference type="SMART" id="SM00320">
    <property type="entry name" value="WD40"/>
    <property type="match status" value="7"/>
</dbReference>
<dbReference type="GO" id="GO:0005737">
    <property type="term" value="C:cytoplasm"/>
    <property type="evidence" value="ECO:0007669"/>
    <property type="project" value="UniProtKB-SubCell"/>
</dbReference>
<dbReference type="PROSITE" id="PS50294">
    <property type="entry name" value="WD_REPEATS_REGION"/>
    <property type="match status" value="1"/>
</dbReference>
<dbReference type="Pfam" id="PF00400">
    <property type="entry name" value="WD40"/>
    <property type="match status" value="6"/>
</dbReference>
<dbReference type="eggNOG" id="KOG0301">
    <property type="taxonomic scope" value="Eukaryota"/>
</dbReference>
<dbReference type="InterPro" id="IPR013535">
    <property type="entry name" value="PUL_dom"/>
</dbReference>
<gene>
    <name evidence="10" type="primary">105313091</name>
</gene>
<dbReference type="SUPFAM" id="SSF48371">
    <property type="entry name" value="ARM repeat"/>
    <property type="match status" value="1"/>
</dbReference>
<dbReference type="InterPro" id="IPR016024">
    <property type="entry name" value="ARM-type_fold"/>
</dbReference>
<dbReference type="GO" id="GO:0043130">
    <property type="term" value="F:ubiquitin binding"/>
    <property type="evidence" value="ECO:0007669"/>
    <property type="project" value="TreeGrafter"/>
</dbReference>
<dbReference type="SUPFAM" id="SSF50978">
    <property type="entry name" value="WD40 repeat-like"/>
    <property type="match status" value="1"/>
</dbReference>
<dbReference type="InterPro" id="IPR011989">
    <property type="entry name" value="ARM-like"/>
</dbReference>
<dbReference type="Gene3D" id="2.130.10.10">
    <property type="entry name" value="YVTN repeat-like/Quinoprotein amine dehydrogenase"/>
    <property type="match status" value="1"/>
</dbReference>
<dbReference type="PANTHER" id="PTHR19849:SF0">
    <property type="entry name" value="PHOSPHOLIPASE A-2-ACTIVATING PROTEIN"/>
    <property type="match status" value="1"/>
</dbReference>
<protein>
    <recommendedName>
        <fullName evidence="12">Phospholipase A-2-activating protein</fullName>
    </recommendedName>
</protein>
<dbReference type="InterPro" id="IPR020472">
    <property type="entry name" value="WD40_PAC1"/>
</dbReference>
<dbReference type="AlphaFoldDB" id="A0A1X7UMU1"/>
<dbReference type="PROSITE" id="PS50231">
    <property type="entry name" value="RICIN_B_LECTIN"/>
    <property type="match status" value="1"/>
</dbReference>
<dbReference type="PROSITE" id="PS51394">
    <property type="entry name" value="PFU"/>
    <property type="match status" value="1"/>
</dbReference>
<reference evidence="10" key="2">
    <citation type="submission" date="2017-05" db="UniProtKB">
        <authorList>
            <consortium name="EnsemblMetazoa"/>
        </authorList>
    </citation>
    <scope>IDENTIFICATION</scope>
</reference>
<accession>A0A1X7UMU1</accession>
<name>A0A1X7UMU1_AMPQE</name>
<evidence type="ECO:0000256" key="3">
    <source>
        <dbReference type="ARBA" id="ARBA00022490"/>
    </source>
</evidence>
<dbReference type="PROSITE" id="PS50082">
    <property type="entry name" value="WD_REPEATS_2"/>
    <property type="match status" value="4"/>
</dbReference>
<dbReference type="Pfam" id="PF09070">
    <property type="entry name" value="PFU"/>
    <property type="match status" value="1"/>
</dbReference>
<feature type="compositionally biased region" description="Polar residues" evidence="7">
    <location>
        <begin position="493"/>
        <end position="503"/>
    </location>
</feature>
<feature type="repeat" description="WD" evidence="6">
    <location>
        <begin position="249"/>
        <end position="278"/>
    </location>
</feature>
<dbReference type="EnsemblMetazoa" id="XM_019997737.1">
    <property type="protein sequence ID" value="XP_019853296.1"/>
    <property type="gene ID" value="LOC105313091"/>
</dbReference>
<feature type="repeat" description="WD" evidence="6">
    <location>
        <begin position="109"/>
        <end position="139"/>
    </location>
</feature>
<dbReference type="InParanoid" id="A0A1X7UMU1"/>
<evidence type="ECO:0000256" key="4">
    <source>
        <dbReference type="ARBA" id="ARBA00022574"/>
    </source>
</evidence>
<dbReference type="InterPro" id="IPR001680">
    <property type="entry name" value="WD40_rpt"/>
</dbReference>
<feature type="repeat" description="WD" evidence="6">
    <location>
        <begin position="150"/>
        <end position="194"/>
    </location>
</feature>
<organism evidence="10">
    <name type="scientific">Amphimedon queenslandica</name>
    <name type="common">Sponge</name>
    <dbReference type="NCBI Taxonomy" id="400682"/>
    <lineage>
        <taxon>Eukaryota</taxon>
        <taxon>Metazoa</taxon>
        <taxon>Porifera</taxon>
        <taxon>Demospongiae</taxon>
        <taxon>Heteroscleromorpha</taxon>
        <taxon>Haplosclerida</taxon>
        <taxon>Niphatidae</taxon>
        <taxon>Amphimedon</taxon>
    </lineage>
</organism>
<dbReference type="InterPro" id="IPR038122">
    <property type="entry name" value="PFU_sf"/>
</dbReference>
<dbReference type="OrthoDB" id="10265988at2759"/>
<reference evidence="11" key="1">
    <citation type="journal article" date="2010" name="Nature">
        <title>The Amphimedon queenslandica genome and the evolution of animal complexity.</title>
        <authorList>
            <person name="Srivastava M."/>
            <person name="Simakov O."/>
            <person name="Chapman J."/>
            <person name="Fahey B."/>
            <person name="Gauthier M.E."/>
            <person name="Mitros T."/>
            <person name="Richards G.S."/>
            <person name="Conaco C."/>
            <person name="Dacre M."/>
            <person name="Hellsten U."/>
            <person name="Larroux C."/>
            <person name="Putnam N.H."/>
            <person name="Stanke M."/>
            <person name="Adamska M."/>
            <person name="Darling A."/>
            <person name="Degnan S.M."/>
            <person name="Oakley T.H."/>
            <person name="Plachetzki D.C."/>
            <person name="Zhai Y."/>
            <person name="Adamski M."/>
            <person name="Calcino A."/>
            <person name="Cummins S.F."/>
            <person name="Goodstein D.M."/>
            <person name="Harris C."/>
            <person name="Jackson D.J."/>
            <person name="Leys S.P."/>
            <person name="Shu S."/>
            <person name="Woodcroft B.J."/>
            <person name="Vervoort M."/>
            <person name="Kosik K.S."/>
            <person name="Manning G."/>
            <person name="Degnan B.M."/>
            <person name="Rokhsar D.S."/>
        </authorList>
    </citation>
    <scope>NUCLEOTIDE SEQUENCE [LARGE SCALE GENOMIC DNA]</scope>
</reference>